<reference evidence="3 4" key="1">
    <citation type="submission" date="2024-10" db="EMBL/GenBank/DDBJ databases">
        <title>Updated reference genomes for cyclostephanoid diatoms.</title>
        <authorList>
            <person name="Roberts W.R."/>
            <person name="Alverson A.J."/>
        </authorList>
    </citation>
    <scope>NUCLEOTIDE SEQUENCE [LARGE SCALE GENOMIC DNA]</scope>
    <source>
        <strain evidence="3 4">AJA010-31</strain>
    </source>
</reference>
<accession>A0ABD3QA32</accession>
<evidence type="ECO:0000313" key="4">
    <source>
        <dbReference type="Proteomes" id="UP001530400"/>
    </source>
</evidence>
<protein>
    <submittedName>
        <fullName evidence="3">Uncharacterized protein</fullName>
    </submittedName>
</protein>
<dbReference type="Proteomes" id="UP001530400">
    <property type="component" value="Unassembled WGS sequence"/>
</dbReference>
<keyword evidence="2" id="KW-0732">Signal</keyword>
<feature type="region of interest" description="Disordered" evidence="1">
    <location>
        <begin position="440"/>
        <end position="514"/>
    </location>
</feature>
<evidence type="ECO:0000313" key="3">
    <source>
        <dbReference type="EMBL" id="KAL3797217.1"/>
    </source>
</evidence>
<dbReference type="AlphaFoldDB" id="A0ABD3QA32"/>
<keyword evidence="4" id="KW-1185">Reference proteome</keyword>
<organism evidence="3 4">
    <name type="scientific">Cyclotella atomus</name>
    <dbReference type="NCBI Taxonomy" id="382360"/>
    <lineage>
        <taxon>Eukaryota</taxon>
        <taxon>Sar</taxon>
        <taxon>Stramenopiles</taxon>
        <taxon>Ochrophyta</taxon>
        <taxon>Bacillariophyta</taxon>
        <taxon>Coscinodiscophyceae</taxon>
        <taxon>Thalassiosirophycidae</taxon>
        <taxon>Stephanodiscales</taxon>
        <taxon>Stephanodiscaceae</taxon>
        <taxon>Cyclotella</taxon>
    </lineage>
</organism>
<feature type="compositionally biased region" description="Low complexity" evidence="1">
    <location>
        <begin position="458"/>
        <end position="486"/>
    </location>
</feature>
<feature type="compositionally biased region" description="Acidic residues" evidence="1">
    <location>
        <begin position="186"/>
        <end position="223"/>
    </location>
</feature>
<dbReference type="PANTHER" id="PTHR48010">
    <property type="entry name" value="OS05G0588300 PROTEIN"/>
    <property type="match status" value="1"/>
</dbReference>
<dbReference type="Pfam" id="PF13855">
    <property type="entry name" value="LRR_8"/>
    <property type="match status" value="1"/>
</dbReference>
<feature type="compositionally biased region" description="Acidic residues" evidence="1">
    <location>
        <begin position="487"/>
        <end position="499"/>
    </location>
</feature>
<dbReference type="SUPFAM" id="SSF52058">
    <property type="entry name" value="L domain-like"/>
    <property type="match status" value="1"/>
</dbReference>
<dbReference type="EMBL" id="JALLPJ020000264">
    <property type="protein sequence ID" value="KAL3797217.1"/>
    <property type="molecule type" value="Genomic_DNA"/>
</dbReference>
<feature type="chain" id="PRO_5044789434" evidence="2">
    <location>
        <begin position="18"/>
        <end position="792"/>
    </location>
</feature>
<feature type="region of interest" description="Disordered" evidence="1">
    <location>
        <begin position="26"/>
        <end position="118"/>
    </location>
</feature>
<dbReference type="InterPro" id="IPR001611">
    <property type="entry name" value="Leu-rich_rpt"/>
</dbReference>
<proteinExistence type="predicted"/>
<feature type="compositionally biased region" description="Low complexity" evidence="1">
    <location>
        <begin position="77"/>
        <end position="108"/>
    </location>
</feature>
<gene>
    <name evidence="3" type="ORF">ACHAWO_000646</name>
</gene>
<feature type="compositionally biased region" description="Polar residues" evidence="1">
    <location>
        <begin position="224"/>
        <end position="243"/>
    </location>
</feature>
<comment type="caution">
    <text evidence="3">The sequence shown here is derived from an EMBL/GenBank/DDBJ whole genome shotgun (WGS) entry which is preliminary data.</text>
</comment>
<feature type="compositionally biased region" description="Acidic residues" evidence="1">
    <location>
        <begin position="161"/>
        <end position="178"/>
    </location>
</feature>
<dbReference type="InterPro" id="IPR050994">
    <property type="entry name" value="At_inactive_RLKs"/>
</dbReference>
<feature type="compositionally biased region" description="Low complexity" evidence="1">
    <location>
        <begin position="33"/>
        <end position="64"/>
    </location>
</feature>
<dbReference type="PANTHER" id="PTHR48010:SF5">
    <property type="entry name" value="PROTEIN TOO MANY MOUTHS"/>
    <property type="match status" value="1"/>
</dbReference>
<sequence length="792" mass="84707">MKAALALTLLTLSGVSSLEERTRQLRKDYGYDASSSKSGKGSSKSSKSSYSSSKSTKASPKSAGYSNGYEHDTYDASSGKSSKGSSKSGKGSSKSGKSSGKSSKSGSSDGYGNYDGDAKAEKYSDLLKADDDDVFDLGDHFDDTLNSNSFEVDSGSSNESNGDDNYDDATQDDVEYYDDASLVVGGDDDVADAEESESVAGSEEDDSIEENTEANQTDDEEIDSGTSETDGNTDDSLTQNSWLTDLISGKEPTDDDFSMSMTVGDVELESMSVNFEGENLDQNSWLTDLISGKDPTDDDDYSMSMYLEASLSLDQNSWLTDLEPDDDGTMSMNVEADDAVEFESGFTVLVVDDVVSELDLESMSMGGAAHDMESSMAFGEHDANAMLGSSMSLGLEGLDLDQADIDFGSMSMAGEDDAFANGTSESDNSSDGTIDVVEKDTTTFPNPVDDAVNESTDDGSSTSDGSSNSDSTDDASAGNSGTSTTTDSDDSIADDGAVDDDTKHMGDDEVGNANYLSQDQRTQIILEKCNTTPLGRTLSLIEIIGNQVDPQAIVSQSADSPQYMAFLWLVYFDDAILCAPQTDANRIRTLVDSRAIAFNTINNINETLDRIMQRYALAMLYFSFQGYGWDQCSSDRNLIDSSSAGKCFDSNGNELVRFLDAAHECEWFGIACSTNATDEMNVDMYYPVTHLELSSNNLHGYIPSEISLLYTLEVLDLTNNELTGTIPFGAFATMDSLDTLLLSGNDGLNGDASKYCQSSSLSDLLLFETDCTPVVEELSPAPVQCSCCTSCK</sequence>
<dbReference type="Gene3D" id="3.80.10.10">
    <property type="entry name" value="Ribonuclease Inhibitor"/>
    <property type="match status" value="1"/>
</dbReference>
<feature type="region of interest" description="Disordered" evidence="1">
    <location>
        <begin position="132"/>
        <end position="257"/>
    </location>
</feature>
<dbReference type="InterPro" id="IPR032675">
    <property type="entry name" value="LRR_dom_sf"/>
</dbReference>
<name>A0ABD3QA32_9STRA</name>
<feature type="signal peptide" evidence="2">
    <location>
        <begin position="1"/>
        <end position="17"/>
    </location>
</feature>
<evidence type="ECO:0000256" key="1">
    <source>
        <dbReference type="SAM" id="MobiDB-lite"/>
    </source>
</evidence>
<evidence type="ECO:0000256" key="2">
    <source>
        <dbReference type="SAM" id="SignalP"/>
    </source>
</evidence>